<protein>
    <submittedName>
        <fullName evidence="2">Uncharacterized protein</fullName>
    </submittedName>
</protein>
<accession>A0A915D2E5</accession>
<organism evidence="1 2">
    <name type="scientific">Ditylenchus dipsaci</name>
    <dbReference type="NCBI Taxonomy" id="166011"/>
    <lineage>
        <taxon>Eukaryota</taxon>
        <taxon>Metazoa</taxon>
        <taxon>Ecdysozoa</taxon>
        <taxon>Nematoda</taxon>
        <taxon>Chromadorea</taxon>
        <taxon>Rhabditida</taxon>
        <taxon>Tylenchina</taxon>
        <taxon>Tylenchomorpha</taxon>
        <taxon>Sphaerularioidea</taxon>
        <taxon>Anguinidae</taxon>
        <taxon>Anguininae</taxon>
        <taxon>Ditylenchus</taxon>
    </lineage>
</organism>
<evidence type="ECO:0000313" key="1">
    <source>
        <dbReference type="Proteomes" id="UP000887574"/>
    </source>
</evidence>
<evidence type="ECO:0000313" key="2">
    <source>
        <dbReference type="WBParaSite" id="jg14673"/>
    </source>
</evidence>
<dbReference type="AlphaFoldDB" id="A0A915D2E5"/>
<keyword evidence="1" id="KW-1185">Reference proteome</keyword>
<sequence>MNTEDAPCARMAAWQGDRWLSTLLLNDCRLYTQFVLATEAMLFSWWFSDEKEISVISMVCCTSSIGILVATPKHSLNLSLIDVKAT</sequence>
<name>A0A915D2E5_9BILA</name>
<dbReference type="WBParaSite" id="jg14673">
    <property type="protein sequence ID" value="jg14673"/>
    <property type="gene ID" value="jg14673"/>
</dbReference>
<proteinExistence type="predicted"/>
<reference evidence="2" key="1">
    <citation type="submission" date="2022-11" db="UniProtKB">
        <authorList>
            <consortium name="WormBaseParasite"/>
        </authorList>
    </citation>
    <scope>IDENTIFICATION</scope>
</reference>
<dbReference type="Proteomes" id="UP000887574">
    <property type="component" value="Unplaced"/>
</dbReference>